<keyword evidence="1" id="KW-0812">Transmembrane</keyword>
<keyword evidence="1" id="KW-1133">Transmembrane helix</keyword>
<accession>A0A6J5MDW6</accession>
<feature type="transmembrane region" description="Helical" evidence="1">
    <location>
        <begin position="30"/>
        <end position="48"/>
    </location>
</feature>
<proteinExistence type="predicted"/>
<keyword evidence="1" id="KW-0472">Membrane</keyword>
<organism evidence="2">
    <name type="scientific">uncultured Caudovirales phage</name>
    <dbReference type="NCBI Taxonomy" id="2100421"/>
    <lineage>
        <taxon>Viruses</taxon>
        <taxon>Duplodnaviria</taxon>
        <taxon>Heunggongvirae</taxon>
        <taxon>Uroviricota</taxon>
        <taxon>Caudoviricetes</taxon>
        <taxon>Peduoviridae</taxon>
        <taxon>Maltschvirus</taxon>
        <taxon>Maltschvirus maltsch</taxon>
    </lineage>
</organism>
<dbReference type="EMBL" id="LR796428">
    <property type="protein sequence ID" value="CAB4144784.1"/>
    <property type="molecule type" value="Genomic_DNA"/>
</dbReference>
<dbReference type="EMBL" id="LR797153">
    <property type="protein sequence ID" value="CAB4189964.1"/>
    <property type="molecule type" value="Genomic_DNA"/>
</dbReference>
<protein>
    <submittedName>
        <fullName evidence="2">Uncharacterized protein</fullName>
    </submittedName>
</protein>
<sequence length="84" mass="9112">MGSATARGGRASYAWSAGRRVGVEGWRRRRGGLVVGALALLILGWQTLRDEPCKWCLRSAPFLVGGVLFAFRGQVAEVLRLLLA</sequence>
<evidence type="ECO:0000313" key="3">
    <source>
        <dbReference type="EMBL" id="CAB4189964.1"/>
    </source>
</evidence>
<evidence type="ECO:0000256" key="1">
    <source>
        <dbReference type="SAM" id="Phobius"/>
    </source>
</evidence>
<name>A0A6J5MDW6_9CAUD</name>
<evidence type="ECO:0000313" key="2">
    <source>
        <dbReference type="EMBL" id="CAB4144784.1"/>
    </source>
</evidence>
<reference evidence="2" key="1">
    <citation type="submission" date="2020-04" db="EMBL/GenBank/DDBJ databases">
        <authorList>
            <person name="Chiriac C."/>
            <person name="Salcher M."/>
            <person name="Ghai R."/>
            <person name="Kavagutti S V."/>
        </authorList>
    </citation>
    <scope>NUCLEOTIDE SEQUENCE</scope>
</reference>
<gene>
    <name evidence="3" type="ORF">UFOVP1200_26</name>
    <name evidence="2" type="ORF">UFOVP469_53</name>
</gene>